<evidence type="ECO:0008006" key="4">
    <source>
        <dbReference type="Google" id="ProtNLM"/>
    </source>
</evidence>
<evidence type="ECO:0000313" key="3">
    <source>
        <dbReference type="Proteomes" id="UP001204798"/>
    </source>
</evidence>
<dbReference type="PROSITE" id="PS51257">
    <property type="entry name" value="PROKAR_LIPOPROTEIN"/>
    <property type="match status" value="1"/>
</dbReference>
<dbReference type="InterPro" id="IPR032719">
    <property type="entry name" value="WbsX"/>
</dbReference>
<dbReference type="PANTHER" id="PTHR41244">
    <property type="entry name" value="RHAMNAN SYNTHESIS F"/>
    <property type="match status" value="1"/>
</dbReference>
<evidence type="ECO:0000313" key="2">
    <source>
        <dbReference type="EMBL" id="MCS3919366.1"/>
    </source>
</evidence>
<keyword evidence="1" id="KW-1133">Transmembrane helix</keyword>
<organism evidence="2 3">
    <name type="scientific">Candidatus Fervidibacter sacchari</name>
    <dbReference type="NCBI Taxonomy" id="1448929"/>
    <lineage>
        <taxon>Bacteria</taxon>
        <taxon>Candidatus Fervidibacterota</taxon>
        <taxon>Candidatus Fervidibacter</taxon>
    </lineage>
</organism>
<dbReference type="RefSeq" id="WP_259095723.1">
    <property type="nucleotide sequence ID" value="NZ_CP130454.1"/>
</dbReference>
<proteinExistence type="predicted"/>
<dbReference type="PANTHER" id="PTHR41244:SF1">
    <property type="entry name" value="GLYCOSYLTRANSFERASE"/>
    <property type="match status" value="1"/>
</dbReference>
<name>A0ABT2EN38_9BACT</name>
<keyword evidence="3" id="KW-1185">Reference proteome</keyword>
<dbReference type="Gene3D" id="3.20.20.80">
    <property type="entry name" value="Glycosidases"/>
    <property type="match status" value="1"/>
</dbReference>
<dbReference type="EMBL" id="JANUCP010000003">
    <property type="protein sequence ID" value="MCS3919366.1"/>
    <property type="molecule type" value="Genomic_DNA"/>
</dbReference>
<keyword evidence="1" id="KW-0472">Membrane</keyword>
<sequence>MGRAVRASTAKLAERGLKAMIKQTSFVLFVAGCLMAAVGLTQWAGSEQPETGQTKVIAEWNFDKPGDLQGWQPNAQITDTKVANGVLSFRTVGDDPILFLRAPFEIPASPWHVIEIRMRATSDGMCEFFWSNTTEPPYEGFRPHKRTPFWVSGDGKWRTYRVFPFWHPEGKIIRFRFDPFGGANFEVDFIRIVELEAGRGARDEGRVTEWMVVGDARVERQKEGWFVALQSPDAFLLAPVSADADQQPFVSVQMSATAGTHATLFFASEKLHGLHSRSFPITADGRERTYTLDMMASPNWQGRIIAIGLRPTNAVGTKVFLRSVQVTEAPKGTATLQIALFALDDATPRAGVPTDLVAFVRHIGGEPARNLKTTLKLPTGVEILSTLHSAPRTQLEFGEELELRWKIVARKPTKGIATVTVSAENAKPVTARLALDIPPRRLTLKSEYVPEPKPVRGKYEVGVYYFPGWNTFSRWSPILPFPERKPVLGWYREGDPEVADWHIKWAVEHGITFFAYDWYWERGVRRLEHALHDGYMKARYRHLLKFCLLWANHNAPKTSSLEDCIAVTRFWIEHYFRLPEYFTVDGKPVVIIFSPRRLTEDLGSEGVRKAFEAMRQECVNHGLKGLYLVACVANAGQAQMAAKEGYDAVSAYNWPALGMKPGERWASFDSLVDAYRRNWEQIAEQSPIPLIVPISGGWDSRPWHGETALVRFGRNPKNFRRHLQDAKEFLDKFVPKGKALPIAIVEAWNEWGEGSYIEPHAEFGFGYLDAIREVFTDAPKEHLDLAPVDVGLPLKEVERLPLDKSAWEFERDDEGWANWMQMAEVQVVDGCLRGKTTGNDPAFFGPPVRLRASEYPFVIVRMRLTKLPRPSSPDPRPVKGMGQLFWRTTTIPESEATSVRFEVSIDGQWHEYRLPVHENRRWRGIIARLRLDPCTQPDVLVEVDSIRLVR</sequence>
<keyword evidence="1" id="KW-0812">Transmembrane</keyword>
<comment type="caution">
    <text evidence="2">The sequence shown here is derived from an EMBL/GenBank/DDBJ whole genome shotgun (WGS) entry which is preliminary data.</text>
</comment>
<dbReference type="Pfam" id="PF14307">
    <property type="entry name" value="Glyco_tran_WbsX"/>
    <property type="match status" value="1"/>
</dbReference>
<evidence type="ECO:0000256" key="1">
    <source>
        <dbReference type="SAM" id="Phobius"/>
    </source>
</evidence>
<protein>
    <recommendedName>
        <fullName evidence="4">Glycoside hydrolase family 42 N-terminal domain-containing protein</fullName>
    </recommendedName>
</protein>
<feature type="transmembrane region" description="Helical" evidence="1">
    <location>
        <begin position="25"/>
        <end position="45"/>
    </location>
</feature>
<reference evidence="2 3" key="1">
    <citation type="submission" date="2022-08" db="EMBL/GenBank/DDBJ databases">
        <title>Bacterial and archaeal communities from various locations to study Microbial Dark Matter (Phase II).</title>
        <authorList>
            <person name="Stepanauskas R."/>
        </authorList>
    </citation>
    <scope>NUCLEOTIDE SEQUENCE [LARGE SCALE GENOMIC DNA]</scope>
    <source>
        <strain evidence="2 3">PD1</strain>
    </source>
</reference>
<accession>A0ABT2EN38</accession>
<dbReference type="Proteomes" id="UP001204798">
    <property type="component" value="Unassembled WGS sequence"/>
</dbReference>
<gene>
    <name evidence="2" type="ORF">M2350_001779</name>
</gene>